<dbReference type="PROSITE" id="PS00178">
    <property type="entry name" value="AA_TRNA_LIGASE_I"/>
    <property type="match status" value="1"/>
</dbReference>
<evidence type="ECO:0000256" key="8">
    <source>
        <dbReference type="ARBA" id="ARBA00022833"/>
    </source>
</evidence>
<feature type="domain" description="Zinc finger FPG/IleRS-type" evidence="16">
    <location>
        <begin position="950"/>
        <end position="977"/>
    </location>
</feature>
<evidence type="ECO:0000256" key="4">
    <source>
        <dbReference type="ARBA" id="ARBA00022490"/>
    </source>
</evidence>
<accession>R4YRM3</accession>
<dbReference type="FunFam" id="1.10.730.20:FF:000001">
    <property type="entry name" value="Isoleucine--tRNA ligase"/>
    <property type="match status" value="1"/>
</dbReference>
<feature type="binding site" evidence="14">
    <location>
        <position position="952"/>
    </location>
    <ligand>
        <name>Zn(2+)</name>
        <dbReference type="ChEBI" id="CHEBI:29105"/>
    </ligand>
</feature>
<keyword evidence="8 14" id="KW-0862">Zinc</keyword>
<evidence type="ECO:0000313" key="19">
    <source>
        <dbReference type="Proteomes" id="UP000032749"/>
    </source>
</evidence>
<evidence type="ECO:0000256" key="12">
    <source>
        <dbReference type="ARBA" id="ARBA00025217"/>
    </source>
</evidence>
<dbReference type="FunFam" id="3.40.50.620:FF:000042">
    <property type="entry name" value="Isoleucine--tRNA ligase"/>
    <property type="match status" value="1"/>
</dbReference>
<name>R4YRM3_OLEAN</name>
<dbReference type="GO" id="GO:0002161">
    <property type="term" value="F:aminoacyl-tRNA deacylase activity"/>
    <property type="evidence" value="ECO:0007669"/>
    <property type="project" value="InterPro"/>
</dbReference>
<feature type="binding site" evidence="14">
    <location>
        <position position="975"/>
    </location>
    <ligand>
        <name>Zn(2+)</name>
        <dbReference type="ChEBI" id="CHEBI:29105"/>
    </ligand>
</feature>
<dbReference type="AlphaFoldDB" id="R4YRM3"/>
<evidence type="ECO:0000256" key="6">
    <source>
        <dbReference type="ARBA" id="ARBA00022723"/>
    </source>
</evidence>
<keyword evidence="10 14" id="KW-0648">Protein biosynthesis</keyword>
<evidence type="ECO:0000256" key="7">
    <source>
        <dbReference type="ARBA" id="ARBA00022741"/>
    </source>
</evidence>
<dbReference type="InterPro" id="IPR002301">
    <property type="entry name" value="Ile-tRNA-ligase"/>
</dbReference>
<keyword evidence="19" id="KW-1185">Reference proteome</keyword>
<keyword evidence="5 14" id="KW-0436">Ligase</keyword>
<comment type="subunit">
    <text evidence="3 14">Monomer.</text>
</comment>
<dbReference type="InterPro" id="IPR002300">
    <property type="entry name" value="aa-tRNA-synth_Ia"/>
</dbReference>
<dbReference type="InterPro" id="IPR050081">
    <property type="entry name" value="Ile-tRNA_ligase"/>
</dbReference>
<evidence type="ECO:0000259" key="15">
    <source>
        <dbReference type="Pfam" id="PF00133"/>
    </source>
</evidence>
<dbReference type="SUPFAM" id="SSF52374">
    <property type="entry name" value="Nucleotidylyl transferase"/>
    <property type="match status" value="1"/>
</dbReference>
<feature type="binding site" evidence="14">
    <location>
        <position position="955"/>
    </location>
    <ligand>
        <name>Zn(2+)</name>
        <dbReference type="ChEBI" id="CHEBI:29105"/>
    </ligand>
</feature>
<feature type="domain" description="Aminoacyl-tRNA synthetase class Ia" evidence="15">
    <location>
        <begin position="38"/>
        <end position="684"/>
    </location>
</feature>
<comment type="similarity">
    <text evidence="2 14">Belongs to the class-I aminoacyl-tRNA synthetase family. IleS type 1 subfamily.</text>
</comment>
<feature type="binding site" evidence="14">
    <location>
        <position position="605"/>
    </location>
    <ligand>
        <name>L-isoleucyl-5'-AMP</name>
        <dbReference type="ChEBI" id="CHEBI:178002"/>
    </ligand>
</feature>
<reference evidence="18 19" key="1">
    <citation type="journal article" date="2013" name="Nat. Commun.">
        <title>Genome sequence and functional genomic analysis of the oil-degrading bacterium Oleispira antarctica.</title>
        <authorList>
            <person name="Kube M."/>
            <person name="Chernikova T.N."/>
            <person name="Al-Ramahi Y."/>
            <person name="Beloqui A."/>
            <person name="Lopez-Cortez N."/>
            <person name="Guazzaroni M.E."/>
            <person name="Heipieper H.J."/>
            <person name="Klages S."/>
            <person name="Kotsyurbenko O.R."/>
            <person name="Langer I."/>
            <person name="Nechitaylo T.Y."/>
            <person name="Lunsdorf H."/>
            <person name="Fernandez M."/>
            <person name="Juarez S."/>
            <person name="Ciordia S."/>
            <person name="Singer A."/>
            <person name="Kagan O."/>
            <person name="Egorova O."/>
            <person name="Petit P.A."/>
            <person name="Stogios P."/>
            <person name="Kim Y."/>
            <person name="Tchigvintsev A."/>
            <person name="Flick R."/>
            <person name="Denaro R."/>
            <person name="Genovese M."/>
            <person name="Albar J.P."/>
            <person name="Reva O.N."/>
            <person name="Martinez-Gomariz M."/>
            <person name="Tran H."/>
            <person name="Ferrer M."/>
            <person name="Savchenko A."/>
            <person name="Yakunin A.F."/>
            <person name="Yakimov M.M."/>
            <person name="Golyshina O.V."/>
            <person name="Reinhardt R."/>
            <person name="Golyshin P.N."/>
        </authorList>
    </citation>
    <scope>NUCLEOTIDE SEQUENCE [LARGE SCALE GENOMIC DNA]</scope>
</reference>
<evidence type="ECO:0000259" key="16">
    <source>
        <dbReference type="Pfam" id="PF06827"/>
    </source>
</evidence>
<dbReference type="InterPro" id="IPR023585">
    <property type="entry name" value="Ile-tRNA-ligase_type1"/>
</dbReference>
<dbReference type="InterPro" id="IPR010663">
    <property type="entry name" value="Znf_FPG/IleRS"/>
</dbReference>
<protein>
    <recommendedName>
        <fullName evidence="14">Isoleucine--tRNA ligase</fullName>
        <ecNumber evidence="14">6.1.1.5</ecNumber>
    </recommendedName>
    <alternativeName>
        <fullName evidence="14">Isoleucyl-tRNA synthetase</fullName>
        <shortName evidence="14">IleRS</shortName>
    </alternativeName>
</protein>
<dbReference type="InterPro" id="IPR009008">
    <property type="entry name" value="Val/Leu/Ile-tRNA-synth_edit"/>
</dbReference>
<evidence type="ECO:0000256" key="13">
    <source>
        <dbReference type="ARBA" id="ARBA00048359"/>
    </source>
</evidence>
<dbReference type="Gene3D" id="3.40.50.620">
    <property type="entry name" value="HUPs"/>
    <property type="match status" value="2"/>
</dbReference>
<dbReference type="FunFam" id="3.40.50.620:FF:000048">
    <property type="entry name" value="Isoleucine--tRNA ligase"/>
    <property type="match status" value="1"/>
</dbReference>
<dbReference type="Gene3D" id="3.90.740.10">
    <property type="entry name" value="Valyl/Leucyl/Isoleucyl-tRNA synthetase, editing domain"/>
    <property type="match status" value="1"/>
</dbReference>
<comment type="subcellular location">
    <subcellularLocation>
        <location evidence="1 14">Cytoplasm</location>
    </subcellularLocation>
</comment>
<dbReference type="KEGG" id="oai:OLEAN_C05830"/>
<comment type="function">
    <text evidence="12 14">Catalyzes the attachment of isoleucine to tRNA(Ile). As IleRS can inadvertently accommodate and process structurally similar amino acids such as valine, to avoid such errors it has two additional distinct tRNA(Ile)-dependent editing activities. One activity is designated as 'pretransfer' editing and involves the hydrolysis of activated Val-AMP. The other activity is designated 'posttransfer' editing and involves deacylation of mischarged Val-tRNA(Ile).</text>
</comment>
<evidence type="ECO:0000256" key="11">
    <source>
        <dbReference type="ARBA" id="ARBA00023146"/>
    </source>
</evidence>
<keyword evidence="7 14" id="KW-0547">Nucleotide-binding</keyword>
<dbReference type="HOGENOM" id="CLU_001493_7_0_6"/>
<feature type="binding site" evidence="14">
    <location>
        <position position="972"/>
    </location>
    <ligand>
        <name>Zn(2+)</name>
        <dbReference type="ChEBI" id="CHEBI:29105"/>
    </ligand>
</feature>
<dbReference type="STRING" id="698738.OLEAN_C05830"/>
<evidence type="ECO:0000256" key="3">
    <source>
        <dbReference type="ARBA" id="ARBA00011245"/>
    </source>
</evidence>
<evidence type="ECO:0000256" key="14">
    <source>
        <dbReference type="HAMAP-Rule" id="MF_02002"/>
    </source>
</evidence>
<dbReference type="Pfam" id="PF08264">
    <property type="entry name" value="Anticodon_1"/>
    <property type="match status" value="1"/>
</dbReference>
<evidence type="ECO:0000256" key="1">
    <source>
        <dbReference type="ARBA" id="ARBA00004496"/>
    </source>
</evidence>
<dbReference type="PANTHER" id="PTHR42765:SF1">
    <property type="entry name" value="ISOLEUCINE--TRNA LIGASE, MITOCHONDRIAL"/>
    <property type="match status" value="1"/>
</dbReference>
<evidence type="ECO:0000259" key="17">
    <source>
        <dbReference type="Pfam" id="PF08264"/>
    </source>
</evidence>
<dbReference type="EC" id="6.1.1.5" evidence="14"/>
<dbReference type="Pfam" id="PF00133">
    <property type="entry name" value="tRNA-synt_1"/>
    <property type="match status" value="1"/>
</dbReference>
<dbReference type="SUPFAM" id="SSF50677">
    <property type="entry name" value="ValRS/IleRS/LeuRS editing domain"/>
    <property type="match status" value="1"/>
</dbReference>
<evidence type="ECO:0000256" key="5">
    <source>
        <dbReference type="ARBA" id="ARBA00022598"/>
    </source>
</evidence>
<dbReference type="InterPro" id="IPR001412">
    <property type="entry name" value="aa-tRNA-synth_I_CS"/>
</dbReference>
<feature type="binding site" evidence="14">
    <location>
        <position position="649"/>
    </location>
    <ligand>
        <name>ATP</name>
        <dbReference type="ChEBI" id="CHEBI:30616"/>
    </ligand>
</feature>
<dbReference type="PRINTS" id="PR00984">
    <property type="entry name" value="TRNASYNTHILE"/>
</dbReference>
<dbReference type="OrthoDB" id="9810365at2"/>
<dbReference type="HAMAP" id="MF_02002">
    <property type="entry name" value="Ile_tRNA_synth_type1"/>
    <property type="match status" value="1"/>
</dbReference>
<dbReference type="SUPFAM" id="SSF47323">
    <property type="entry name" value="Anticodon-binding domain of a subclass of class I aminoacyl-tRNA synthetases"/>
    <property type="match status" value="1"/>
</dbReference>
<gene>
    <name evidence="14 18" type="primary">ileS</name>
    <name evidence="18" type="ORF">OLEAN_C05830</name>
</gene>
<dbReference type="CDD" id="cd07960">
    <property type="entry name" value="Anticodon_Ia_Ile_BEm"/>
    <property type="match status" value="1"/>
</dbReference>
<evidence type="ECO:0000256" key="2">
    <source>
        <dbReference type="ARBA" id="ARBA00006887"/>
    </source>
</evidence>
<sequence length="989" mass="109173">MSNKDQAGKVESQYKATLNLPETNFPMRGNLAQREPELLAQWQEMGLYKQIRNARSGREQFILHDGPPYANGDIHIGHAVNKVLKDIIVKSKTMSGFDAPYVPGWDCHGLPIELKVEELVGKAGDKVTPAEFRQHCREYAAEQVNGQREGFKRLMVLGDWENPYLTMDFKFEANIIRTLGKIADNGHLEKGFKPVNWCMDCGSALAEAEVEYQDKKSISIDVKFAFNDTAALLNAFGADATLSDSLSSKTASIVIWTTTPWTLPANEAVSVHPELEYSLVHINTGSEQDEILVLATALVEDAMSRYGITDFNVIANAAGSAFGQNLEQDSAPFAVTHPFMTVAGAAKTVPVITGTHVTADAGTGSVHTAPMHGADDYVVCNHYGIAADTMLVSAEGAFINNSELESLELAGLSVADKGNFRVLGILGEKGALIKKLKIEHSYPHCWRHKTPIIFRATPQWFIAMEAKNAETSLLSQAMHAVEHDIEWRPTWGKARIEGMMNGRPDWCISRQRTWGVPIALFVHKETSALHPDSQALIEKVALKVEDKGIDAWFELEVQDLLSAEDAENYVKVTDTLDVWFDSGVTHAAVLDERDGLRSPADLYLEGSDQHRGWFQSSLLTSVAAKGQAPYKTALTHGFTVDAKGRKMSKSIGNTVSPIEVMDKLGADILRWWVADTDYSTEMTVSDEILKRNADAYRRIRNTCRFLLANIAGFNPKTDLVAVEDMLPLDAWILDRATNIDLQVKALYADYNFSGLTKLLMNFSVGELGSFYLDIIKDRQYTCKADGLARRSAQTALYHIAEAMVRWVAPVLSFTAEEIWDVLPVAVDAEGNSLEREKSVLLAEWYELPEVKGLSLDDAYWRQIMAVKTAVNKILEEARAEKKVGSSLAADVTLYADDALKAQLEKLGEELRFVTITSTADVKALASADEATTQKTDVSGLRLSLSASTADKCERCWHHNVTVGLHPEHATLCSRCVTNIAGDGEVRHFA</sequence>
<dbReference type="GO" id="GO:0006428">
    <property type="term" value="P:isoleucyl-tRNA aminoacylation"/>
    <property type="evidence" value="ECO:0007669"/>
    <property type="project" value="UniProtKB-UniRule"/>
</dbReference>
<comment type="cofactor">
    <cofactor evidence="14">
        <name>Zn(2+)</name>
        <dbReference type="ChEBI" id="CHEBI:29105"/>
    </cofactor>
    <text evidence="14">Binds 1 zinc ion per subunit.</text>
</comment>
<dbReference type="GO" id="GO:0005829">
    <property type="term" value="C:cytosol"/>
    <property type="evidence" value="ECO:0007669"/>
    <property type="project" value="TreeGrafter"/>
</dbReference>
<dbReference type="GO" id="GO:0000049">
    <property type="term" value="F:tRNA binding"/>
    <property type="evidence" value="ECO:0007669"/>
    <property type="project" value="InterPro"/>
</dbReference>
<comment type="domain">
    <text evidence="14">IleRS has two distinct active sites: one for aminoacylation and one for editing. The misactivated valine is translocated from the active site to the editing site, which sterically excludes the correctly activated isoleucine. The single editing site contains two valyl binding pockets, one specific for each substrate (Val-AMP or Val-tRNA(Ile)).</text>
</comment>
<proteinExistence type="inferred from homology"/>
<dbReference type="Gene3D" id="1.10.730.20">
    <property type="match status" value="1"/>
</dbReference>
<keyword evidence="6 14" id="KW-0479">Metal-binding</keyword>
<dbReference type="InterPro" id="IPR009080">
    <property type="entry name" value="tRNAsynth_Ia_anticodon-bd"/>
</dbReference>
<keyword evidence="4 14" id="KW-0963">Cytoplasm</keyword>
<feature type="domain" description="Methionyl/Valyl/Leucyl/Isoleucyl-tRNA synthetase anticodon-binding" evidence="17">
    <location>
        <begin position="729"/>
        <end position="892"/>
    </location>
</feature>
<dbReference type="Proteomes" id="UP000032749">
    <property type="component" value="Chromosome"/>
</dbReference>
<dbReference type="PATRIC" id="fig|698738.3.peg.601"/>
<feature type="short sequence motif" description="'KMSKS' region" evidence="14">
    <location>
        <begin position="646"/>
        <end position="650"/>
    </location>
</feature>
<organism evidence="18 19">
    <name type="scientific">Oleispira antarctica RB-8</name>
    <dbReference type="NCBI Taxonomy" id="698738"/>
    <lineage>
        <taxon>Bacteria</taxon>
        <taxon>Pseudomonadati</taxon>
        <taxon>Pseudomonadota</taxon>
        <taxon>Gammaproteobacteria</taxon>
        <taxon>Oceanospirillales</taxon>
        <taxon>Oceanospirillaceae</taxon>
        <taxon>Oleispira</taxon>
    </lineage>
</organism>
<evidence type="ECO:0000313" key="18">
    <source>
        <dbReference type="EMBL" id="CCK74759.1"/>
    </source>
</evidence>
<dbReference type="EMBL" id="FO203512">
    <property type="protein sequence ID" value="CCK74759.1"/>
    <property type="molecule type" value="Genomic_DNA"/>
</dbReference>
<keyword evidence="11 14" id="KW-0030">Aminoacyl-tRNA synthetase</keyword>
<keyword evidence="9 14" id="KW-0067">ATP-binding</keyword>
<comment type="catalytic activity">
    <reaction evidence="13 14">
        <text>tRNA(Ile) + L-isoleucine + ATP = L-isoleucyl-tRNA(Ile) + AMP + diphosphate</text>
        <dbReference type="Rhea" id="RHEA:11060"/>
        <dbReference type="Rhea" id="RHEA-COMP:9666"/>
        <dbReference type="Rhea" id="RHEA-COMP:9695"/>
        <dbReference type="ChEBI" id="CHEBI:30616"/>
        <dbReference type="ChEBI" id="CHEBI:33019"/>
        <dbReference type="ChEBI" id="CHEBI:58045"/>
        <dbReference type="ChEBI" id="CHEBI:78442"/>
        <dbReference type="ChEBI" id="CHEBI:78528"/>
        <dbReference type="ChEBI" id="CHEBI:456215"/>
        <dbReference type="EC" id="6.1.1.5"/>
    </reaction>
</comment>
<dbReference type="PANTHER" id="PTHR42765">
    <property type="entry name" value="SOLEUCYL-TRNA SYNTHETASE"/>
    <property type="match status" value="1"/>
</dbReference>
<dbReference type="InterPro" id="IPR033708">
    <property type="entry name" value="Anticodon_Ile_BEm"/>
</dbReference>
<dbReference type="GO" id="GO:0004822">
    <property type="term" value="F:isoleucine-tRNA ligase activity"/>
    <property type="evidence" value="ECO:0007669"/>
    <property type="project" value="UniProtKB-UniRule"/>
</dbReference>
<evidence type="ECO:0000256" key="10">
    <source>
        <dbReference type="ARBA" id="ARBA00022917"/>
    </source>
</evidence>
<dbReference type="NCBIfam" id="TIGR00392">
    <property type="entry name" value="ileS"/>
    <property type="match status" value="1"/>
</dbReference>
<dbReference type="Pfam" id="PF06827">
    <property type="entry name" value="zf-FPG_IleRS"/>
    <property type="match status" value="1"/>
</dbReference>
<evidence type="ECO:0000256" key="9">
    <source>
        <dbReference type="ARBA" id="ARBA00022840"/>
    </source>
</evidence>
<dbReference type="GO" id="GO:0008270">
    <property type="term" value="F:zinc ion binding"/>
    <property type="evidence" value="ECO:0007669"/>
    <property type="project" value="UniProtKB-UniRule"/>
</dbReference>
<dbReference type="InterPro" id="IPR013155">
    <property type="entry name" value="M/V/L/I-tRNA-synth_anticd-bd"/>
</dbReference>
<dbReference type="InterPro" id="IPR014729">
    <property type="entry name" value="Rossmann-like_a/b/a_fold"/>
</dbReference>
<feature type="short sequence motif" description="'HIGH' region" evidence="14">
    <location>
        <begin position="68"/>
        <end position="78"/>
    </location>
</feature>
<dbReference type="GO" id="GO:0005524">
    <property type="term" value="F:ATP binding"/>
    <property type="evidence" value="ECO:0007669"/>
    <property type="project" value="UniProtKB-UniRule"/>
</dbReference>